<name>A0A5C8UU42_9MICO</name>
<accession>A0A5C8UU42</accession>
<dbReference type="Proteomes" id="UP000321379">
    <property type="component" value="Unassembled WGS sequence"/>
</dbReference>
<sequence>MRSAAEQAAIRSDVFRWLDGTLASGQSELSREELENYHYGLERLPLLDTARGIRNPQDFDSTLTIMTSTKSPYGDETISSDGFVRYAYQSRDGGDNSKLRRAFENAEPLVYFRGIRPKAFVPYYPVYVVADDTVAREFLIAVDESMRFFGDPLHMTLNERRYAERTVRTRLHQPVFRAQIMYAYRTTCAICSLKHGDLLDAAHIIADSDVYGFARVSNGLALCKIHHAAYDRNLLGITPDYEVRIDRELLDEIDGPMLRHGLQDMHGRRLNTPTRLVDSPSKDSLAVRFAEFSR</sequence>
<evidence type="ECO:0000259" key="1">
    <source>
        <dbReference type="Pfam" id="PF13391"/>
    </source>
</evidence>
<dbReference type="GO" id="GO:0004519">
    <property type="term" value="F:endonuclease activity"/>
    <property type="evidence" value="ECO:0007669"/>
    <property type="project" value="UniProtKB-KW"/>
</dbReference>
<proteinExistence type="predicted"/>
<evidence type="ECO:0000313" key="3">
    <source>
        <dbReference type="Proteomes" id="UP000321379"/>
    </source>
</evidence>
<dbReference type="InterPro" id="IPR003615">
    <property type="entry name" value="HNH_nuc"/>
</dbReference>
<feature type="domain" description="HNH nuclease" evidence="1">
    <location>
        <begin position="188"/>
        <end position="237"/>
    </location>
</feature>
<reference evidence="2 3" key="1">
    <citation type="submission" date="2019-08" db="EMBL/GenBank/DDBJ databases">
        <title>Bacterial whole genome sequence for Glaciihabitans sp. CHu50b-6-2.</title>
        <authorList>
            <person name="Jin L."/>
        </authorList>
    </citation>
    <scope>NUCLEOTIDE SEQUENCE [LARGE SCALE GENOMIC DNA]</scope>
    <source>
        <strain evidence="2 3">CHu50b-6-2</strain>
    </source>
</reference>
<organism evidence="2 3">
    <name type="scientific">Lacisediminihabitans profunda</name>
    <dbReference type="NCBI Taxonomy" id="2594790"/>
    <lineage>
        <taxon>Bacteria</taxon>
        <taxon>Bacillati</taxon>
        <taxon>Actinomycetota</taxon>
        <taxon>Actinomycetes</taxon>
        <taxon>Micrococcales</taxon>
        <taxon>Microbacteriaceae</taxon>
        <taxon>Lacisediminihabitans</taxon>
    </lineage>
</organism>
<dbReference type="EMBL" id="VRMG01000005">
    <property type="protein sequence ID" value="TXN31099.1"/>
    <property type="molecule type" value="Genomic_DNA"/>
</dbReference>
<keyword evidence="2" id="KW-0540">Nuclease</keyword>
<comment type="caution">
    <text evidence="2">The sequence shown here is derived from an EMBL/GenBank/DDBJ whole genome shotgun (WGS) entry which is preliminary data.</text>
</comment>
<protein>
    <submittedName>
        <fullName evidence="2">Restriction endonuclease</fullName>
    </submittedName>
</protein>
<keyword evidence="2" id="KW-0255">Endonuclease</keyword>
<keyword evidence="3" id="KW-1185">Reference proteome</keyword>
<dbReference type="AlphaFoldDB" id="A0A5C8UU42"/>
<dbReference type="Pfam" id="PF13391">
    <property type="entry name" value="HNH_2"/>
    <property type="match status" value="1"/>
</dbReference>
<evidence type="ECO:0000313" key="2">
    <source>
        <dbReference type="EMBL" id="TXN31099.1"/>
    </source>
</evidence>
<gene>
    <name evidence="2" type="ORF">FVP33_05770</name>
</gene>
<keyword evidence="2" id="KW-0378">Hydrolase</keyword>